<evidence type="ECO:0000313" key="2">
    <source>
        <dbReference type="EMBL" id="OPJ63475.1"/>
    </source>
</evidence>
<evidence type="ECO:0000256" key="1">
    <source>
        <dbReference type="SAM" id="Phobius"/>
    </source>
</evidence>
<dbReference type="AlphaFoldDB" id="A0A1V4IUL2"/>
<dbReference type="RefSeq" id="WP_079439125.1">
    <property type="nucleotide sequence ID" value="NZ_MZGT01000017.1"/>
</dbReference>
<keyword evidence="3" id="KW-1185">Reference proteome</keyword>
<keyword evidence="1" id="KW-1133">Transmembrane helix</keyword>
<name>A0A1V4IUL2_9CLOT</name>
<accession>A0A1V4IUL2</accession>
<keyword evidence="1" id="KW-0812">Transmembrane</keyword>
<comment type="caution">
    <text evidence="2">The sequence shown here is derived from an EMBL/GenBank/DDBJ whole genome shotgun (WGS) entry which is preliminary data.</text>
</comment>
<dbReference type="Proteomes" id="UP000191056">
    <property type="component" value="Unassembled WGS sequence"/>
</dbReference>
<dbReference type="STRING" id="225345.CLCHR_15540"/>
<evidence type="ECO:0000313" key="3">
    <source>
        <dbReference type="Proteomes" id="UP000191056"/>
    </source>
</evidence>
<protein>
    <recommendedName>
        <fullName evidence="4">DUF4352 domain-containing protein</fullName>
    </recommendedName>
</protein>
<evidence type="ECO:0008006" key="4">
    <source>
        <dbReference type="Google" id="ProtNLM"/>
    </source>
</evidence>
<dbReference type="EMBL" id="MZGT01000017">
    <property type="protein sequence ID" value="OPJ63475.1"/>
    <property type="molecule type" value="Genomic_DNA"/>
</dbReference>
<proteinExistence type="predicted"/>
<sequence length="175" mass="20225">MISFIKLHSEIFILLFLLFLTIDAFILIIKFTNNLDSRPNLKISYDISKSYYLGSFYDNEYILVIINLTIENKSAKSVDILNIKLLNRDRPYLATMPKIKDITNEYKSRSINLNIISDNILLKNMNIPSQDTINGYAVFDNVDLITDNRDYTIIVETPRKVFTSQIALKPSDGIF</sequence>
<feature type="transmembrane region" description="Helical" evidence="1">
    <location>
        <begin position="12"/>
        <end position="31"/>
    </location>
</feature>
<reference evidence="2 3" key="1">
    <citation type="submission" date="2017-03" db="EMBL/GenBank/DDBJ databases">
        <title>Genome sequence of Clostridium chromiireducens DSM 23318.</title>
        <authorList>
            <person name="Poehlein A."/>
            <person name="Daniel R."/>
        </authorList>
    </citation>
    <scope>NUCLEOTIDE SEQUENCE [LARGE SCALE GENOMIC DNA]</scope>
    <source>
        <strain evidence="2 3">DSM 23318</strain>
    </source>
</reference>
<dbReference type="OrthoDB" id="1938586at2"/>
<organism evidence="2 3">
    <name type="scientific">Clostridium chromiireducens</name>
    <dbReference type="NCBI Taxonomy" id="225345"/>
    <lineage>
        <taxon>Bacteria</taxon>
        <taxon>Bacillati</taxon>
        <taxon>Bacillota</taxon>
        <taxon>Clostridia</taxon>
        <taxon>Eubacteriales</taxon>
        <taxon>Clostridiaceae</taxon>
        <taxon>Clostridium</taxon>
    </lineage>
</organism>
<keyword evidence="1" id="KW-0472">Membrane</keyword>
<gene>
    <name evidence="2" type="ORF">CLCHR_15540</name>
</gene>